<protein>
    <submittedName>
        <fullName evidence="1">Uncharacterized protein</fullName>
    </submittedName>
</protein>
<name>X1KN32_9ZZZZ</name>
<reference evidence="1" key="1">
    <citation type="journal article" date="2014" name="Front. Microbiol.">
        <title>High frequency of phylogenetically diverse reductive dehalogenase-homologous genes in deep subseafloor sedimentary metagenomes.</title>
        <authorList>
            <person name="Kawai M."/>
            <person name="Futagami T."/>
            <person name="Toyoda A."/>
            <person name="Takaki Y."/>
            <person name="Nishi S."/>
            <person name="Hori S."/>
            <person name="Arai W."/>
            <person name="Tsubouchi T."/>
            <person name="Morono Y."/>
            <person name="Uchiyama I."/>
            <person name="Ito T."/>
            <person name="Fujiyama A."/>
            <person name="Inagaki F."/>
            <person name="Takami H."/>
        </authorList>
    </citation>
    <scope>NUCLEOTIDE SEQUENCE</scope>
    <source>
        <strain evidence="1">Expedition CK06-06</strain>
    </source>
</reference>
<evidence type="ECO:0000313" key="1">
    <source>
        <dbReference type="EMBL" id="GAH83448.1"/>
    </source>
</evidence>
<dbReference type="EMBL" id="BARU01044992">
    <property type="protein sequence ID" value="GAH83448.1"/>
    <property type="molecule type" value="Genomic_DNA"/>
</dbReference>
<feature type="non-terminal residue" evidence="1">
    <location>
        <position position="1"/>
    </location>
</feature>
<organism evidence="1">
    <name type="scientific">marine sediment metagenome</name>
    <dbReference type="NCBI Taxonomy" id="412755"/>
    <lineage>
        <taxon>unclassified sequences</taxon>
        <taxon>metagenomes</taxon>
        <taxon>ecological metagenomes</taxon>
    </lineage>
</organism>
<sequence length="152" mass="16845">IATGLTPKAIIERLKIKRVAVTEVSKSKSLSKVDSTGYVDSTDWKVVRGILAKHFVGTRDDGTEYGVCTIADETVDQEPTVTPDGRIVYPGISAWIAPELLVYPDESWCDFVGTLQRGKKKGDTKEKKTGEVSMNCYMISPIYIREIEQEGE</sequence>
<gene>
    <name evidence="1" type="ORF">S03H2_68433</name>
</gene>
<accession>X1KN32</accession>
<proteinExistence type="predicted"/>
<dbReference type="AlphaFoldDB" id="X1KN32"/>
<comment type="caution">
    <text evidence="1">The sequence shown here is derived from an EMBL/GenBank/DDBJ whole genome shotgun (WGS) entry which is preliminary data.</text>
</comment>